<reference evidence="1 2" key="1">
    <citation type="submission" date="2017-06" db="EMBL/GenBank/DDBJ databases">
        <title>Streptomyces albireticuli Genome sequencing and assembly.</title>
        <authorList>
            <person name="Wang Y."/>
            <person name="Du B."/>
            <person name="Ding Y."/>
            <person name="Liu H."/>
            <person name="Hou Q."/>
            <person name="Liu K."/>
            <person name="Yao L."/>
            <person name="Wang C."/>
        </authorList>
    </citation>
    <scope>NUCLEOTIDE SEQUENCE [LARGE SCALE GENOMIC DNA]</scope>
    <source>
        <strain evidence="1 2">MDJK11</strain>
    </source>
</reference>
<protein>
    <submittedName>
        <fullName evidence="1">Uncharacterized protein</fullName>
    </submittedName>
</protein>
<dbReference type="AlphaFoldDB" id="A0A1Z2L7W2"/>
<dbReference type="EMBL" id="CP021744">
    <property type="protein sequence ID" value="ARZ70338.1"/>
    <property type="molecule type" value="Genomic_DNA"/>
</dbReference>
<proteinExistence type="predicted"/>
<gene>
    <name evidence="1" type="ORF">SMD11_4745</name>
</gene>
<evidence type="ECO:0000313" key="2">
    <source>
        <dbReference type="Proteomes" id="UP000195755"/>
    </source>
</evidence>
<dbReference type="RefSeq" id="WP_087928300.1">
    <property type="nucleotide sequence ID" value="NZ_CP021744.1"/>
</dbReference>
<dbReference type="KEGG" id="salj:SMD11_4745"/>
<sequence length="77" mass="8613">MRIEWDRPGVLRVTSHAYEFAALVAAGRYVAEFAPVEVPAEALEQLRRVLDDYDAQIARLRGSAAREQVRGGPEEES</sequence>
<organism evidence="1 2">
    <name type="scientific">Streptomyces albireticuli</name>
    <dbReference type="NCBI Taxonomy" id="1940"/>
    <lineage>
        <taxon>Bacteria</taxon>
        <taxon>Bacillati</taxon>
        <taxon>Actinomycetota</taxon>
        <taxon>Actinomycetes</taxon>
        <taxon>Kitasatosporales</taxon>
        <taxon>Streptomycetaceae</taxon>
        <taxon>Streptomyces</taxon>
    </lineage>
</organism>
<dbReference type="Proteomes" id="UP000195755">
    <property type="component" value="Chromosome"/>
</dbReference>
<name>A0A1Z2L7W2_9ACTN</name>
<evidence type="ECO:0000313" key="1">
    <source>
        <dbReference type="EMBL" id="ARZ70338.1"/>
    </source>
</evidence>
<dbReference type="OrthoDB" id="1366848at2"/>
<accession>A0A1Z2L7W2</accession>